<name>A0ABW4HM12_9BACI</name>
<keyword evidence="10" id="KW-1185">Reference proteome</keyword>
<dbReference type="InterPro" id="IPR014284">
    <property type="entry name" value="RNA_pol_sigma-70_dom"/>
</dbReference>
<dbReference type="Pfam" id="PF08281">
    <property type="entry name" value="Sigma70_r4_2"/>
    <property type="match status" value="1"/>
</dbReference>
<dbReference type="Gene3D" id="1.10.1740.10">
    <property type="match status" value="1"/>
</dbReference>
<proteinExistence type="inferred from homology"/>
<evidence type="ECO:0000256" key="6">
    <source>
        <dbReference type="RuleBase" id="RU000716"/>
    </source>
</evidence>
<dbReference type="InterPro" id="IPR036388">
    <property type="entry name" value="WH-like_DNA-bd_sf"/>
</dbReference>
<comment type="similarity">
    <text evidence="1 6">Belongs to the sigma-70 factor family. ECF subfamily.</text>
</comment>
<evidence type="ECO:0000256" key="3">
    <source>
        <dbReference type="ARBA" id="ARBA00023082"/>
    </source>
</evidence>
<keyword evidence="3 6" id="KW-0731">Sigma factor</keyword>
<keyword evidence="5 6" id="KW-0804">Transcription</keyword>
<keyword evidence="4 6" id="KW-0238">DNA-binding</keyword>
<dbReference type="EMBL" id="JBHUDE010000004">
    <property type="protein sequence ID" value="MFD1606137.1"/>
    <property type="molecule type" value="Genomic_DNA"/>
</dbReference>
<evidence type="ECO:0000256" key="4">
    <source>
        <dbReference type="ARBA" id="ARBA00023125"/>
    </source>
</evidence>
<feature type="domain" description="RNA polymerase sigma-70 region 2" evidence="7">
    <location>
        <begin position="14"/>
        <end position="79"/>
    </location>
</feature>
<gene>
    <name evidence="9" type="ORF">ACFSBH_00435</name>
</gene>
<dbReference type="InterPro" id="IPR039425">
    <property type="entry name" value="RNA_pol_sigma-70-like"/>
</dbReference>
<reference evidence="10" key="1">
    <citation type="journal article" date="2019" name="Int. J. Syst. Evol. Microbiol.">
        <title>The Global Catalogue of Microorganisms (GCM) 10K type strain sequencing project: providing services to taxonomists for standard genome sequencing and annotation.</title>
        <authorList>
            <consortium name="The Broad Institute Genomics Platform"/>
            <consortium name="The Broad Institute Genome Sequencing Center for Infectious Disease"/>
            <person name="Wu L."/>
            <person name="Ma J."/>
        </authorList>
    </citation>
    <scope>NUCLEOTIDE SEQUENCE [LARGE SCALE GENOMIC DNA]</scope>
    <source>
        <strain evidence="10">CGMCC 1.12376</strain>
    </source>
</reference>
<dbReference type="SUPFAM" id="SSF88659">
    <property type="entry name" value="Sigma3 and sigma4 domains of RNA polymerase sigma factors"/>
    <property type="match status" value="1"/>
</dbReference>
<dbReference type="Proteomes" id="UP001597221">
    <property type="component" value="Unassembled WGS sequence"/>
</dbReference>
<evidence type="ECO:0000256" key="2">
    <source>
        <dbReference type="ARBA" id="ARBA00023015"/>
    </source>
</evidence>
<evidence type="ECO:0000313" key="9">
    <source>
        <dbReference type="EMBL" id="MFD1606137.1"/>
    </source>
</evidence>
<dbReference type="SUPFAM" id="SSF88946">
    <property type="entry name" value="Sigma2 domain of RNA polymerase sigma factors"/>
    <property type="match status" value="1"/>
</dbReference>
<organism evidence="9 10">
    <name type="scientific">Oceanobacillus luteolus</name>
    <dbReference type="NCBI Taxonomy" id="1274358"/>
    <lineage>
        <taxon>Bacteria</taxon>
        <taxon>Bacillati</taxon>
        <taxon>Bacillota</taxon>
        <taxon>Bacilli</taxon>
        <taxon>Bacillales</taxon>
        <taxon>Bacillaceae</taxon>
        <taxon>Oceanobacillus</taxon>
    </lineage>
</organism>
<dbReference type="Gene3D" id="1.10.10.10">
    <property type="entry name" value="Winged helix-like DNA-binding domain superfamily/Winged helix DNA-binding domain"/>
    <property type="match status" value="1"/>
</dbReference>
<evidence type="ECO:0000313" key="10">
    <source>
        <dbReference type="Proteomes" id="UP001597221"/>
    </source>
</evidence>
<dbReference type="Pfam" id="PF04542">
    <property type="entry name" value="Sigma70_r2"/>
    <property type="match status" value="1"/>
</dbReference>
<sequence length="160" mass="19012">MAEDNITRGITEWYDRYSDSIFSYIFMMVRDYQLAEDLTQDTFLNAYKKYHSFEERAKPKTWLFSIARNITIDYMRKRKPISVFKDIFGTKEETNPLPADIVEVRETSKELYRALGNIKQPYREVIVLRKLKGFSIKETSEILNWSESKVNLLFIGPFPL</sequence>
<dbReference type="RefSeq" id="WP_379595516.1">
    <property type="nucleotide sequence ID" value="NZ_JBHUDE010000004.1"/>
</dbReference>
<dbReference type="NCBIfam" id="TIGR02937">
    <property type="entry name" value="sigma70-ECF"/>
    <property type="match status" value="1"/>
</dbReference>
<dbReference type="InterPro" id="IPR000838">
    <property type="entry name" value="RNA_pol_sigma70_ECF_CS"/>
</dbReference>
<dbReference type="PANTHER" id="PTHR43133:SF60">
    <property type="entry name" value="RNA POLYMERASE SIGMA FACTOR SIGV"/>
    <property type="match status" value="1"/>
</dbReference>
<dbReference type="InterPro" id="IPR013325">
    <property type="entry name" value="RNA_pol_sigma_r2"/>
</dbReference>
<dbReference type="InterPro" id="IPR013249">
    <property type="entry name" value="RNA_pol_sigma70_r4_t2"/>
</dbReference>
<comment type="caution">
    <text evidence="9">The sequence shown here is derived from an EMBL/GenBank/DDBJ whole genome shotgun (WGS) entry which is preliminary data.</text>
</comment>
<dbReference type="InterPro" id="IPR007627">
    <property type="entry name" value="RNA_pol_sigma70_r2"/>
</dbReference>
<dbReference type="PROSITE" id="PS01063">
    <property type="entry name" value="SIGMA70_ECF"/>
    <property type="match status" value="1"/>
</dbReference>
<evidence type="ECO:0000259" key="8">
    <source>
        <dbReference type="Pfam" id="PF08281"/>
    </source>
</evidence>
<evidence type="ECO:0000256" key="5">
    <source>
        <dbReference type="ARBA" id="ARBA00023163"/>
    </source>
</evidence>
<feature type="domain" description="RNA polymerase sigma factor 70 region 4 type 2" evidence="8">
    <location>
        <begin position="109"/>
        <end position="151"/>
    </location>
</feature>
<accession>A0ABW4HM12</accession>
<keyword evidence="2 6" id="KW-0805">Transcription regulation</keyword>
<evidence type="ECO:0000256" key="1">
    <source>
        <dbReference type="ARBA" id="ARBA00010641"/>
    </source>
</evidence>
<dbReference type="PANTHER" id="PTHR43133">
    <property type="entry name" value="RNA POLYMERASE ECF-TYPE SIGMA FACTO"/>
    <property type="match status" value="1"/>
</dbReference>
<evidence type="ECO:0000259" key="7">
    <source>
        <dbReference type="Pfam" id="PF04542"/>
    </source>
</evidence>
<dbReference type="InterPro" id="IPR013324">
    <property type="entry name" value="RNA_pol_sigma_r3/r4-like"/>
</dbReference>
<protein>
    <recommendedName>
        <fullName evidence="6">RNA polymerase sigma factor</fullName>
    </recommendedName>
</protein>